<evidence type="ECO:0000256" key="2">
    <source>
        <dbReference type="ARBA" id="ARBA00023136"/>
    </source>
</evidence>
<dbReference type="Proteomes" id="UP001459204">
    <property type="component" value="Unassembled WGS sequence"/>
</dbReference>
<dbReference type="RefSeq" id="WP_341724660.1">
    <property type="nucleotide sequence ID" value="NZ_JBBWWT010000001.1"/>
</dbReference>
<evidence type="ECO:0000259" key="6">
    <source>
        <dbReference type="PROSITE" id="PS51123"/>
    </source>
</evidence>
<dbReference type="PROSITE" id="PS51123">
    <property type="entry name" value="OMPA_2"/>
    <property type="match status" value="1"/>
</dbReference>
<proteinExistence type="predicted"/>
<evidence type="ECO:0000256" key="1">
    <source>
        <dbReference type="ARBA" id="ARBA00004442"/>
    </source>
</evidence>
<dbReference type="Gene3D" id="3.30.1330.60">
    <property type="entry name" value="OmpA-like domain"/>
    <property type="match status" value="1"/>
</dbReference>
<dbReference type="InterPro" id="IPR050330">
    <property type="entry name" value="Bact_OuterMem_StrucFunc"/>
</dbReference>
<sequence length="512" mass="54972">MMLATACAAALVLSACGGKSGNEGEQAAMEGVPAPAAPATADPTPVAVDGTGGDALLDRGNHPIALVPFDIGSVPVSTQALGELPVFSLPTGYAPANYAPANGEQKRAYARFPFRVGDGLHWVEGASWSARIGIDRQTAPDKEYSALELRRNLEAVLEQAGAKKIFEGPLKRDLYYGPQLEDEIGGGFIDGVNMDGDTPTTVHVVRQADRNIWVQLSADTMSAGLVIVEERPFVATSHWKNEFPYLSLPAGYDDGNRPRQRDYDAYPFWTGSGFETVEGKTHAASVKAREGLHSMHEVRRNLEAMMAEAGGTKLFDGRIPKDAADSITFEQKSPYSDATSFGWGDYDSLVYRVDLPDGRQVWVHARSEYLAAGWVVVERQGFAQTSALLPADALKKQLDASGRVAIQVNFATDKADILPESQPQIDQVLALLRQDPALSLSIEGHTDDTGTVERNRTLSTARAASVVAALTGQGIDAQRLSAAGFGQDRPIADNGTDAGRAKNRRVELVRKP</sequence>
<accession>A0ABU9IWY8</accession>
<name>A0ABU9IWY8_9GAMM</name>
<comment type="caution">
    <text evidence="7">The sequence shown here is derived from an EMBL/GenBank/DDBJ whole genome shotgun (WGS) entry which is preliminary data.</text>
</comment>
<dbReference type="EMBL" id="JBBWWT010000001">
    <property type="protein sequence ID" value="MEL1263489.1"/>
    <property type="molecule type" value="Genomic_DNA"/>
</dbReference>
<dbReference type="PANTHER" id="PTHR30329">
    <property type="entry name" value="STATOR ELEMENT OF FLAGELLAR MOTOR COMPLEX"/>
    <property type="match status" value="1"/>
</dbReference>
<gene>
    <name evidence="7" type="ORF">AAD027_03760</name>
</gene>
<evidence type="ECO:0000313" key="8">
    <source>
        <dbReference type="Proteomes" id="UP001459204"/>
    </source>
</evidence>
<dbReference type="Pfam" id="PF00691">
    <property type="entry name" value="OmpA"/>
    <property type="match status" value="1"/>
</dbReference>
<feature type="compositionally biased region" description="Low complexity" evidence="5">
    <location>
        <begin position="32"/>
        <end position="49"/>
    </location>
</feature>
<feature type="region of interest" description="Disordered" evidence="5">
    <location>
        <begin position="486"/>
        <end position="512"/>
    </location>
</feature>
<dbReference type="CDD" id="cd07185">
    <property type="entry name" value="OmpA_C-like"/>
    <property type="match status" value="1"/>
</dbReference>
<feature type="domain" description="OmpA-like" evidence="6">
    <location>
        <begin position="397"/>
        <end position="512"/>
    </location>
</feature>
<dbReference type="PANTHER" id="PTHR30329:SF21">
    <property type="entry name" value="LIPOPROTEIN YIAD-RELATED"/>
    <property type="match status" value="1"/>
</dbReference>
<protein>
    <submittedName>
        <fullName evidence="7">OmpA family protein</fullName>
    </submittedName>
</protein>
<dbReference type="SUPFAM" id="SSF103088">
    <property type="entry name" value="OmpA-like"/>
    <property type="match status" value="1"/>
</dbReference>
<dbReference type="PRINTS" id="PR01021">
    <property type="entry name" value="OMPADOMAIN"/>
</dbReference>
<keyword evidence="8" id="KW-1185">Reference proteome</keyword>
<dbReference type="InterPro" id="IPR006665">
    <property type="entry name" value="OmpA-like"/>
</dbReference>
<keyword evidence="3" id="KW-0998">Cell outer membrane</keyword>
<dbReference type="InterPro" id="IPR006664">
    <property type="entry name" value="OMP_bac"/>
</dbReference>
<organism evidence="7 8">
    <name type="scientific">Pseudoxanthomonas putridarboris</name>
    <dbReference type="NCBI Taxonomy" id="752605"/>
    <lineage>
        <taxon>Bacteria</taxon>
        <taxon>Pseudomonadati</taxon>
        <taxon>Pseudomonadota</taxon>
        <taxon>Gammaproteobacteria</taxon>
        <taxon>Lysobacterales</taxon>
        <taxon>Lysobacteraceae</taxon>
        <taxon>Pseudoxanthomonas</taxon>
    </lineage>
</organism>
<feature type="region of interest" description="Disordered" evidence="5">
    <location>
        <begin position="22"/>
        <end position="54"/>
    </location>
</feature>
<evidence type="ECO:0000256" key="5">
    <source>
        <dbReference type="SAM" id="MobiDB-lite"/>
    </source>
</evidence>
<dbReference type="InterPro" id="IPR036737">
    <property type="entry name" value="OmpA-like_sf"/>
</dbReference>
<evidence type="ECO:0000256" key="3">
    <source>
        <dbReference type="ARBA" id="ARBA00023237"/>
    </source>
</evidence>
<evidence type="ECO:0000313" key="7">
    <source>
        <dbReference type="EMBL" id="MEL1263489.1"/>
    </source>
</evidence>
<keyword evidence="2 4" id="KW-0472">Membrane</keyword>
<reference evidence="7 8" key="1">
    <citation type="submission" date="2024-04" db="EMBL/GenBank/DDBJ databases">
        <title>Draft genome sequence of Pseudoxanthomonas putridarboris WD12.</title>
        <authorList>
            <person name="Oh J."/>
        </authorList>
    </citation>
    <scope>NUCLEOTIDE SEQUENCE [LARGE SCALE GENOMIC DNA]</scope>
    <source>
        <strain evidence="7 8">WD12</strain>
    </source>
</reference>
<evidence type="ECO:0000256" key="4">
    <source>
        <dbReference type="PROSITE-ProRule" id="PRU00473"/>
    </source>
</evidence>
<comment type="subcellular location">
    <subcellularLocation>
        <location evidence="1">Cell outer membrane</location>
    </subcellularLocation>
</comment>